<proteinExistence type="predicted"/>
<keyword evidence="2" id="KW-1185">Reference proteome</keyword>
<name>G4Z271_PHYSP</name>
<sequence length="237" mass="27025">MTIFVADDILVETWNQFAELDEELPRDLRLQQLVWFDNSVWIVEYPLSIPHEVANSCISQKFILLEGGITFGHVAQTGPGPNEQQVTYAPDYSFGPFPTLPGIQVPEGVRHGWVTLIVEVMYMQQWQTVYPKVAMYRQLPGIQYIFCLKLSARLNLCSYELYEVGNNDSTFPNPAIRVSFDIRTVQPNHPFVVQFDSRRVLALPADGELPPGWQDKITLDVVALAHRVREADSSFVR</sequence>
<evidence type="ECO:0000313" key="1">
    <source>
        <dbReference type="EMBL" id="EGZ21406.1"/>
    </source>
</evidence>
<protein>
    <submittedName>
        <fullName evidence="1">Uncharacterized protein</fullName>
    </submittedName>
</protein>
<dbReference type="STRING" id="1094619.G4Z271"/>
<dbReference type="KEGG" id="psoj:PHYSODRAFT_496239"/>
<dbReference type="EMBL" id="JH159153">
    <property type="protein sequence ID" value="EGZ21406.1"/>
    <property type="molecule type" value="Genomic_DNA"/>
</dbReference>
<dbReference type="GeneID" id="20657281"/>
<dbReference type="AlphaFoldDB" id="G4Z271"/>
<reference evidence="1 2" key="1">
    <citation type="journal article" date="2006" name="Science">
        <title>Phytophthora genome sequences uncover evolutionary origins and mechanisms of pathogenesis.</title>
        <authorList>
            <person name="Tyler B.M."/>
            <person name="Tripathy S."/>
            <person name="Zhang X."/>
            <person name="Dehal P."/>
            <person name="Jiang R.H."/>
            <person name="Aerts A."/>
            <person name="Arredondo F.D."/>
            <person name="Baxter L."/>
            <person name="Bensasson D."/>
            <person name="Beynon J.L."/>
            <person name="Chapman J."/>
            <person name="Damasceno C.M."/>
            <person name="Dorrance A.E."/>
            <person name="Dou D."/>
            <person name="Dickerman A.W."/>
            <person name="Dubchak I.L."/>
            <person name="Garbelotto M."/>
            <person name="Gijzen M."/>
            <person name="Gordon S.G."/>
            <person name="Govers F."/>
            <person name="Grunwald N.J."/>
            <person name="Huang W."/>
            <person name="Ivors K.L."/>
            <person name="Jones R.W."/>
            <person name="Kamoun S."/>
            <person name="Krampis K."/>
            <person name="Lamour K.H."/>
            <person name="Lee M.K."/>
            <person name="McDonald W.H."/>
            <person name="Medina M."/>
            <person name="Meijer H.J."/>
            <person name="Nordberg E.K."/>
            <person name="Maclean D.J."/>
            <person name="Ospina-Giraldo M.D."/>
            <person name="Morris P.F."/>
            <person name="Phuntumart V."/>
            <person name="Putnam N.H."/>
            <person name="Rash S."/>
            <person name="Rose J.K."/>
            <person name="Sakihama Y."/>
            <person name="Salamov A.A."/>
            <person name="Savidor A."/>
            <person name="Scheuring C.F."/>
            <person name="Smith B.M."/>
            <person name="Sobral B.W."/>
            <person name="Terry A."/>
            <person name="Torto-Alalibo T.A."/>
            <person name="Win J."/>
            <person name="Xu Z."/>
            <person name="Zhang H."/>
            <person name="Grigoriev I.V."/>
            <person name="Rokhsar D.S."/>
            <person name="Boore J.L."/>
        </authorList>
    </citation>
    <scope>NUCLEOTIDE SEQUENCE [LARGE SCALE GENOMIC DNA]</scope>
    <source>
        <strain evidence="1 2">P6497</strain>
    </source>
</reference>
<dbReference type="Proteomes" id="UP000002640">
    <property type="component" value="Unassembled WGS sequence"/>
</dbReference>
<accession>G4Z271</accession>
<dbReference type="RefSeq" id="XP_009524123.1">
    <property type="nucleotide sequence ID" value="XM_009525828.1"/>
</dbReference>
<organism evidence="1 2">
    <name type="scientific">Phytophthora sojae (strain P6497)</name>
    <name type="common">Soybean stem and root rot agent</name>
    <name type="synonym">Phytophthora megasperma f. sp. glycines</name>
    <dbReference type="NCBI Taxonomy" id="1094619"/>
    <lineage>
        <taxon>Eukaryota</taxon>
        <taxon>Sar</taxon>
        <taxon>Stramenopiles</taxon>
        <taxon>Oomycota</taxon>
        <taxon>Peronosporomycetes</taxon>
        <taxon>Peronosporales</taxon>
        <taxon>Peronosporaceae</taxon>
        <taxon>Phytophthora</taxon>
    </lineage>
</organism>
<gene>
    <name evidence="1" type="ORF">PHYSODRAFT_496239</name>
</gene>
<dbReference type="InParanoid" id="G4Z271"/>
<evidence type="ECO:0000313" key="2">
    <source>
        <dbReference type="Proteomes" id="UP000002640"/>
    </source>
</evidence>